<sequence>MKNSMNQPFGKLNADDLQSIQYVMREFCSTHDAHTIYAFLWDMLKESLCSAGANHWDERRRADYIFAYETLLQLIGASYALVDHWSKPPN</sequence>
<name>A0A1T5MG10_9BACT</name>
<proteinExistence type="predicted"/>
<gene>
    <name evidence="1" type="ORF">SAMN05660236_5267</name>
</gene>
<organism evidence="1 2">
    <name type="scientific">Ohtaekwangia koreensis</name>
    <dbReference type="NCBI Taxonomy" id="688867"/>
    <lineage>
        <taxon>Bacteria</taxon>
        <taxon>Pseudomonadati</taxon>
        <taxon>Bacteroidota</taxon>
        <taxon>Cytophagia</taxon>
        <taxon>Cytophagales</taxon>
        <taxon>Fulvivirgaceae</taxon>
        <taxon>Ohtaekwangia</taxon>
    </lineage>
</organism>
<keyword evidence="2" id="KW-1185">Reference proteome</keyword>
<dbReference type="RefSeq" id="WP_143785944.1">
    <property type="nucleotide sequence ID" value="NZ_FUZU01000004.1"/>
</dbReference>
<protein>
    <submittedName>
        <fullName evidence="1">Uncharacterized protein</fullName>
    </submittedName>
</protein>
<dbReference type="Proteomes" id="UP000190961">
    <property type="component" value="Unassembled WGS sequence"/>
</dbReference>
<evidence type="ECO:0000313" key="2">
    <source>
        <dbReference type="Proteomes" id="UP000190961"/>
    </source>
</evidence>
<reference evidence="1 2" key="1">
    <citation type="submission" date="2017-02" db="EMBL/GenBank/DDBJ databases">
        <authorList>
            <person name="Peterson S.W."/>
        </authorList>
    </citation>
    <scope>NUCLEOTIDE SEQUENCE [LARGE SCALE GENOMIC DNA]</scope>
    <source>
        <strain evidence="1 2">DSM 25262</strain>
    </source>
</reference>
<dbReference type="EMBL" id="FUZU01000004">
    <property type="protein sequence ID" value="SKC86838.1"/>
    <property type="molecule type" value="Genomic_DNA"/>
</dbReference>
<dbReference type="AlphaFoldDB" id="A0A1T5MG10"/>
<accession>A0A1T5MG10</accession>
<evidence type="ECO:0000313" key="1">
    <source>
        <dbReference type="EMBL" id="SKC86838.1"/>
    </source>
</evidence>